<dbReference type="NCBIfam" id="NF009114">
    <property type="entry name" value="PRK12464.1"/>
    <property type="match status" value="1"/>
</dbReference>
<dbReference type="InterPro" id="IPR036291">
    <property type="entry name" value="NAD(P)-bd_dom_sf"/>
</dbReference>
<feature type="binding site" evidence="9">
    <location>
        <position position="151"/>
    </location>
    <ligand>
        <name>Mn(2+)</name>
        <dbReference type="ChEBI" id="CHEBI:29035"/>
    </ligand>
</feature>
<feature type="binding site" evidence="9">
    <location>
        <position position="206"/>
    </location>
    <ligand>
        <name>1-deoxy-D-xylulose 5-phosphate</name>
        <dbReference type="ChEBI" id="CHEBI:57792"/>
    </ligand>
</feature>
<dbReference type="EC" id="1.1.1.267" evidence="9"/>
<evidence type="ECO:0000313" key="13">
    <source>
        <dbReference type="EMBL" id="SAK74052.1"/>
    </source>
</evidence>
<dbReference type="SUPFAM" id="SSF55347">
    <property type="entry name" value="Glyceraldehyde-3-phosphate dehydrogenase-like, C-terminal domain"/>
    <property type="match status" value="1"/>
</dbReference>
<dbReference type="InterPro" id="IPR036169">
    <property type="entry name" value="DXPR_C_sf"/>
</dbReference>
<evidence type="ECO:0000256" key="4">
    <source>
        <dbReference type="ARBA" id="ARBA00022857"/>
    </source>
</evidence>
<feature type="binding site" evidence="9">
    <location>
        <position position="228"/>
    </location>
    <ligand>
        <name>1-deoxy-D-xylulose 5-phosphate</name>
        <dbReference type="ChEBI" id="CHEBI:57792"/>
    </ligand>
</feature>
<keyword evidence="14" id="KW-1185">Reference proteome</keyword>
<comment type="caution">
    <text evidence="9">Lacks conserved residue(s) required for the propagation of feature annotation.</text>
</comment>
<keyword evidence="3 9" id="KW-0479">Metal-binding</keyword>
<dbReference type="STRING" id="1777143.AWB82_04616"/>
<gene>
    <name evidence="9" type="primary">dxr</name>
    <name evidence="13" type="ORF">AWB82_04616</name>
</gene>
<dbReference type="InterPro" id="IPR013644">
    <property type="entry name" value="DXP_reductoisomerase_C"/>
</dbReference>
<dbReference type="InterPro" id="IPR013512">
    <property type="entry name" value="DXP_reductoisomerase_N"/>
</dbReference>
<organism evidence="13 14">
    <name type="scientific">Caballeronia glebae</name>
    <dbReference type="NCBI Taxonomy" id="1777143"/>
    <lineage>
        <taxon>Bacteria</taxon>
        <taxon>Pseudomonadati</taxon>
        <taxon>Pseudomonadota</taxon>
        <taxon>Betaproteobacteria</taxon>
        <taxon>Burkholderiales</taxon>
        <taxon>Burkholderiaceae</taxon>
        <taxon>Caballeronia</taxon>
    </lineage>
</organism>
<accession>A0A158BVC1</accession>
<feature type="domain" description="1-deoxy-D-xylulose 5-phosphate reductoisomerase N-terminal" evidence="10">
    <location>
        <begin position="5"/>
        <end position="133"/>
    </location>
</feature>
<protein>
    <recommendedName>
        <fullName evidence="9">1-deoxy-D-xylulose 5-phosphate reductoisomerase</fullName>
        <shortName evidence="9">DXP reductoisomerase</shortName>
        <ecNumber evidence="9">1.1.1.267</ecNumber>
    </recommendedName>
    <alternativeName>
        <fullName evidence="9">1-deoxyxylulose-5-phosphate reductoisomerase</fullName>
    </alternativeName>
    <alternativeName>
        <fullName evidence="9">2-C-methyl-D-erythritol 4-phosphate synthase</fullName>
    </alternativeName>
</protein>
<feature type="binding site" evidence="9">
    <location>
        <position position="224"/>
    </location>
    <ligand>
        <name>1-deoxy-D-xylulose 5-phosphate</name>
        <dbReference type="ChEBI" id="CHEBI:57792"/>
    </ligand>
</feature>
<evidence type="ECO:0000256" key="9">
    <source>
        <dbReference type="HAMAP-Rule" id="MF_00183"/>
    </source>
</evidence>
<dbReference type="SUPFAM" id="SSF69055">
    <property type="entry name" value="1-deoxy-D-xylulose-5-phosphate reductoisomerase, C-terminal domain"/>
    <property type="match status" value="1"/>
</dbReference>
<feature type="binding site" evidence="9">
    <location>
        <position position="127"/>
    </location>
    <ligand>
        <name>NADPH</name>
        <dbReference type="ChEBI" id="CHEBI:57783"/>
    </ligand>
</feature>
<evidence type="ECO:0000259" key="10">
    <source>
        <dbReference type="Pfam" id="PF02670"/>
    </source>
</evidence>
<feature type="binding site" evidence="9">
    <location>
        <position position="228"/>
    </location>
    <ligand>
        <name>Mn(2+)</name>
        <dbReference type="ChEBI" id="CHEBI:29035"/>
    </ligand>
</feature>
<reference evidence="13" key="1">
    <citation type="submission" date="2016-01" db="EMBL/GenBank/DDBJ databases">
        <authorList>
            <person name="Peeters C."/>
        </authorList>
    </citation>
    <scope>NUCLEOTIDE SEQUENCE [LARGE SCALE GENOMIC DNA]</scope>
    <source>
        <strain evidence="13">LMG 29325</strain>
    </source>
</reference>
<feature type="domain" description="1-deoxy-D-xylulose 5-phosphate reductoisomerase C-terminal" evidence="11">
    <location>
        <begin position="147"/>
        <end position="236"/>
    </location>
</feature>
<comment type="caution">
    <text evidence="13">The sequence shown here is derived from an EMBL/GenBank/DDBJ whole genome shotgun (WGS) entry which is preliminary data.</text>
</comment>
<dbReference type="HAMAP" id="MF_00183">
    <property type="entry name" value="DXP_reductoisom"/>
    <property type="match status" value="1"/>
</dbReference>
<evidence type="ECO:0000256" key="2">
    <source>
        <dbReference type="ARBA" id="ARBA00006825"/>
    </source>
</evidence>
<evidence type="ECO:0000259" key="11">
    <source>
        <dbReference type="Pfam" id="PF08436"/>
    </source>
</evidence>
<dbReference type="GO" id="GO:0051484">
    <property type="term" value="P:isopentenyl diphosphate biosynthetic process, methylerythritol 4-phosphate pathway involved in terpenoid biosynthetic process"/>
    <property type="evidence" value="ECO:0007669"/>
    <property type="project" value="TreeGrafter"/>
</dbReference>
<feature type="binding site" evidence="9">
    <location>
        <position position="153"/>
    </location>
    <ligand>
        <name>1-deoxy-D-xylulose 5-phosphate</name>
        <dbReference type="ChEBI" id="CHEBI:57792"/>
    </ligand>
</feature>
<comment type="similarity">
    <text evidence="2 9">Belongs to the DXR family.</text>
</comment>
<comment type="cofactor">
    <cofactor evidence="9">
        <name>Mg(2+)</name>
        <dbReference type="ChEBI" id="CHEBI:18420"/>
    </cofactor>
    <cofactor evidence="9">
        <name>Mn(2+)</name>
        <dbReference type="ChEBI" id="CHEBI:29035"/>
    </cofactor>
</comment>
<dbReference type="SUPFAM" id="SSF51735">
    <property type="entry name" value="NAD(P)-binding Rossmann-fold domains"/>
    <property type="match status" value="1"/>
</dbReference>
<dbReference type="Gene3D" id="1.10.1740.10">
    <property type="match status" value="1"/>
</dbReference>
<dbReference type="Pfam" id="PF02670">
    <property type="entry name" value="DXP_reductoisom"/>
    <property type="match status" value="1"/>
</dbReference>
<dbReference type="InterPro" id="IPR026877">
    <property type="entry name" value="DXPR_C"/>
</dbReference>
<evidence type="ECO:0000256" key="3">
    <source>
        <dbReference type="ARBA" id="ARBA00022723"/>
    </source>
</evidence>
<name>A0A158BVC1_9BURK</name>
<feature type="binding site" evidence="9">
    <location>
        <position position="183"/>
    </location>
    <ligand>
        <name>1-deoxy-D-xylulose 5-phosphate</name>
        <dbReference type="ChEBI" id="CHEBI:57792"/>
    </ligand>
</feature>
<feature type="binding site" evidence="9">
    <location>
        <position position="125"/>
    </location>
    <ligand>
        <name>NADPH</name>
        <dbReference type="ChEBI" id="CHEBI:57783"/>
    </ligand>
</feature>
<dbReference type="GO" id="GO:0030604">
    <property type="term" value="F:1-deoxy-D-xylulose-5-phosphate reductoisomerase activity"/>
    <property type="evidence" value="ECO:0007669"/>
    <property type="project" value="UniProtKB-UniRule"/>
</dbReference>
<feature type="binding site" evidence="9">
    <location>
        <position position="12"/>
    </location>
    <ligand>
        <name>NADPH</name>
        <dbReference type="ChEBI" id="CHEBI:57783"/>
    </ligand>
</feature>
<dbReference type="GO" id="GO:0070402">
    <property type="term" value="F:NADPH binding"/>
    <property type="evidence" value="ECO:0007669"/>
    <property type="project" value="InterPro"/>
</dbReference>
<dbReference type="InterPro" id="IPR003821">
    <property type="entry name" value="DXP_reductoisomerase"/>
</dbReference>
<dbReference type="Pfam" id="PF08436">
    <property type="entry name" value="DXP_redisom_C"/>
    <property type="match status" value="1"/>
</dbReference>
<dbReference type="Proteomes" id="UP000054596">
    <property type="component" value="Unassembled WGS sequence"/>
</dbReference>
<dbReference type="GO" id="GO:0030145">
    <property type="term" value="F:manganese ion binding"/>
    <property type="evidence" value="ECO:0007669"/>
    <property type="project" value="TreeGrafter"/>
</dbReference>
<dbReference type="PIRSF" id="PIRSF006205">
    <property type="entry name" value="Dxp_reductismrs"/>
    <property type="match status" value="1"/>
</dbReference>
<feature type="binding site" evidence="9">
    <location>
        <position position="152"/>
    </location>
    <ligand>
        <name>1-deoxy-D-xylulose 5-phosphate</name>
        <dbReference type="ChEBI" id="CHEBI:57792"/>
    </ligand>
</feature>
<feature type="binding site" evidence="9">
    <location>
        <position position="153"/>
    </location>
    <ligand>
        <name>Mn(2+)</name>
        <dbReference type="ChEBI" id="CHEBI:29035"/>
    </ligand>
</feature>
<dbReference type="OrthoDB" id="9806546at2"/>
<feature type="binding site" evidence="9">
    <location>
        <position position="13"/>
    </location>
    <ligand>
        <name>NADPH</name>
        <dbReference type="ChEBI" id="CHEBI:57783"/>
    </ligand>
</feature>
<dbReference type="NCBIfam" id="TIGR00243">
    <property type="entry name" value="Dxr"/>
    <property type="match status" value="1"/>
</dbReference>
<dbReference type="Pfam" id="PF13288">
    <property type="entry name" value="DXPR_C"/>
    <property type="match status" value="1"/>
</dbReference>
<feature type="domain" description="DXP reductoisomerase C-terminal" evidence="12">
    <location>
        <begin position="268"/>
        <end position="384"/>
    </location>
</feature>
<evidence type="ECO:0000313" key="14">
    <source>
        <dbReference type="Proteomes" id="UP000054596"/>
    </source>
</evidence>
<dbReference type="Gene3D" id="3.40.50.720">
    <property type="entry name" value="NAD(P)-binding Rossmann-like Domain"/>
    <property type="match status" value="1"/>
</dbReference>
<keyword evidence="9" id="KW-0460">Magnesium</keyword>
<dbReference type="NCBIfam" id="NF003938">
    <property type="entry name" value="PRK05447.1-1"/>
    <property type="match status" value="1"/>
</dbReference>
<feature type="binding site" evidence="9">
    <location>
        <position position="219"/>
    </location>
    <ligand>
        <name>1-deoxy-D-xylulose 5-phosphate</name>
        <dbReference type="ChEBI" id="CHEBI:57792"/>
    </ligand>
</feature>
<dbReference type="FunFam" id="3.40.50.720:FF:000045">
    <property type="entry name" value="1-deoxy-D-xylulose 5-phosphate reductoisomerase"/>
    <property type="match status" value="1"/>
</dbReference>
<evidence type="ECO:0000256" key="7">
    <source>
        <dbReference type="ARBA" id="ARBA00023229"/>
    </source>
</evidence>
<keyword evidence="6 9" id="KW-0464">Manganese</keyword>
<proteinExistence type="inferred from homology"/>
<evidence type="ECO:0000256" key="5">
    <source>
        <dbReference type="ARBA" id="ARBA00023002"/>
    </source>
</evidence>
<keyword evidence="7 9" id="KW-0414">Isoprene biosynthesis</keyword>
<keyword evidence="4 9" id="KW-0521">NADP</keyword>
<dbReference type="EMBL" id="FCOJ02000036">
    <property type="protein sequence ID" value="SAK74052.1"/>
    <property type="molecule type" value="Genomic_DNA"/>
</dbReference>
<feature type="binding site" evidence="9">
    <location>
        <position position="39"/>
    </location>
    <ligand>
        <name>NADPH</name>
        <dbReference type="ChEBI" id="CHEBI:57783"/>
    </ligand>
</feature>
<evidence type="ECO:0000259" key="12">
    <source>
        <dbReference type="Pfam" id="PF13288"/>
    </source>
</evidence>
<dbReference type="PANTHER" id="PTHR30525">
    <property type="entry name" value="1-DEOXY-D-XYLULOSE 5-PHOSPHATE REDUCTOISOMERASE"/>
    <property type="match status" value="1"/>
</dbReference>
<feature type="binding site" evidence="9">
    <location>
        <position position="38"/>
    </location>
    <ligand>
        <name>NADPH</name>
        <dbReference type="ChEBI" id="CHEBI:57783"/>
    </ligand>
</feature>
<feature type="binding site" evidence="9">
    <location>
        <position position="225"/>
    </location>
    <ligand>
        <name>1-deoxy-D-xylulose 5-phosphate</name>
        <dbReference type="ChEBI" id="CHEBI:57792"/>
    </ligand>
</feature>
<feature type="binding site" evidence="9">
    <location>
        <position position="126"/>
    </location>
    <ligand>
        <name>1-deoxy-D-xylulose 5-phosphate</name>
        <dbReference type="ChEBI" id="CHEBI:57792"/>
    </ligand>
</feature>
<feature type="binding site" evidence="9">
    <location>
        <position position="212"/>
    </location>
    <ligand>
        <name>NADPH</name>
        <dbReference type="ChEBI" id="CHEBI:57783"/>
    </ligand>
</feature>
<dbReference type="RefSeq" id="WP_086971314.1">
    <property type="nucleotide sequence ID" value="NZ_FCOJ02000036.1"/>
</dbReference>
<keyword evidence="5 9" id="KW-0560">Oxidoreductase</keyword>
<dbReference type="UniPathway" id="UPA00056">
    <property type="reaction ID" value="UER00092"/>
</dbReference>
<evidence type="ECO:0000256" key="6">
    <source>
        <dbReference type="ARBA" id="ARBA00023211"/>
    </source>
</evidence>
<comment type="catalytic activity">
    <reaction evidence="8">
        <text>2-C-methyl-D-erythritol 4-phosphate + NADP(+) = 1-deoxy-D-xylulose 5-phosphate + NADPH + H(+)</text>
        <dbReference type="Rhea" id="RHEA:13717"/>
        <dbReference type="ChEBI" id="CHEBI:15378"/>
        <dbReference type="ChEBI" id="CHEBI:57783"/>
        <dbReference type="ChEBI" id="CHEBI:57792"/>
        <dbReference type="ChEBI" id="CHEBI:58262"/>
        <dbReference type="ChEBI" id="CHEBI:58349"/>
        <dbReference type="EC" id="1.1.1.267"/>
    </reaction>
    <physiologicalReaction direction="right-to-left" evidence="8">
        <dbReference type="Rhea" id="RHEA:13719"/>
    </physiologicalReaction>
</comment>
<feature type="binding site" evidence="9">
    <location>
        <position position="11"/>
    </location>
    <ligand>
        <name>NADPH</name>
        <dbReference type="ChEBI" id="CHEBI:57783"/>
    </ligand>
</feature>
<comment type="function">
    <text evidence="9">Catalyzes the NADPH-dependent rearrangement and reduction of 1-deoxy-D-xylulose-5-phosphate (DXP) to 2-C-methyl-D-erythritol 4-phosphate (MEP).</text>
</comment>
<dbReference type="PANTHER" id="PTHR30525:SF0">
    <property type="entry name" value="1-DEOXY-D-XYLULOSE 5-PHOSPHATE REDUCTOISOMERASE, CHLOROPLASTIC"/>
    <property type="match status" value="1"/>
</dbReference>
<dbReference type="AlphaFoldDB" id="A0A158BVC1"/>
<feature type="binding site" evidence="9">
    <location>
        <position position="14"/>
    </location>
    <ligand>
        <name>NADPH</name>
        <dbReference type="ChEBI" id="CHEBI:57783"/>
    </ligand>
</feature>
<dbReference type="GO" id="GO:0016853">
    <property type="term" value="F:isomerase activity"/>
    <property type="evidence" value="ECO:0007669"/>
    <property type="project" value="UniProtKB-KW"/>
</dbReference>
<evidence type="ECO:0000256" key="8">
    <source>
        <dbReference type="ARBA" id="ARBA00048543"/>
    </source>
</evidence>
<evidence type="ECO:0000256" key="1">
    <source>
        <dbReference type="ARBA" id="ARBA00005094"/>
    </source>
</evidence>
<sequence>MQTRLTLLGSTGSIGDSTLDVVARHPDRFSVYALTAHRNGDKLVAQCLKFQPEVAVVGDAETAAQVAAALRAQGCKTEVAHGPEALVEVARAAQCDTVVAAIVGAAGLAPTLAAARAGKRILLANKEALVMSGQIFMDAVHDNGAILLPVDSEHNAVFQCLPPCADKEAKLHGGVSKIILTASGGPFRTREPATLVNVTPEEAVKHPNWAMGRKISVDSATMMNKGLEVIEAHWLFNLPGSRIEVLIHPQSVIHSMVSYADGSVLAQLGNPDMRTPIAHALAYPDRVDSGVTPLDLAQIATLTFEKPDFTRFPCLALAIAALDAGGIASAALNAANEIAVEAFLDRRIGFMAIGDVVDRVLNALPNTSAATLAHVLAADADARRLASRFVAELTASAPGAEPIAH</sequence>
<comment type="pathway">
    <text evidence="1 9">Isoprenoid biosynthesis; isopentenyl diphosphate biosynthesis via DXP pathway; isopentenyl diphosphate from 1-deoxy-D-xylulose 5-phosphate: step 1/6.</text>
</comment>